<dbReference type="PANTHER" id="PTHR45138">
    <property type="entry name" value="REGULATORY COMPONENTS OF SENSORY TRANSDUCTION SYSTEM"/>
    <property type="match status" value="1"/>
</dbReference>
<evidence type="ECO:0000313" key="4">
    <source>
        <dbReference type="Proteomes" id="UP000703038"/>
    </source>
</evidence>
<keyword evidence="1" id="KW-1133">Transmembrane helix</keyword>
<dbReference type="InterPro" id="IPR000160">
    <property type="entry name" value="GGDEF_dom"/>
</dbReference>
<dbReference type="SMART" id="SM00267">
    <property type="entry name" value="GGDEF"/>
    <property type="match status" value="1"/>
</dbReference>
<keyword evidence="1" id="KW-0812">Transmembrane</keyword>
<dbReference type="EMBL" id="JAFBBK010000001">
    <property type="protein sequence ID" value="MBM7416979.1"/>
    <property type="molecule type" value="Genomic_DNA"/>
</dbReference>
<comment type="caution">
    <text evidence="3">The sequence shown here is derived from an EMBL/GenBank/DDBJ whole genome shotgun (WGS) entry which is preliminary data.</text>
</comment>
<feature type="transmembrane region" description="Helical" evidence="1">
    <location>
        <begin position="59"/>
        <end position="80"/>
    </location>
</feature>
<dbReference type="PROSITE" id="PS50887">
    <property type="entry name" value="GGDEF"/>
    <property type="match status" value="1"/>
</dbReference>
<dbReference type="InterPro" id="IPR043128">
    <property type="entry name" value="Rev_trsase/Diguanyl_cyclase"/>
</dbReference>
<reference evidence="3 4" key="1">
    <citation type="submission" date="2021-01" db="EMBL/GenBank/DDBJ databases">
        <title>Genomics of switchgrass bacterial isolates.</title>
        <authorList>
            <person name="Shade A."/>
        </authorList>
    </citation>
    <scope>NUCLEOTIDE SEQUENCE [LARGE SCALE GENOMIC DNA]</scope>
    <source>
        <strain evidence="3 4">PvP111</strain>
    </source>
</reference>
<evidence type="ECO:0000313" key="3">
    <source>
        <dbReference type="EMBL" id="MBM7416979.1"/>
    </source>
</evidence>
<feature type="transmembrane region" description="Helical" evidence="1">
    <location>
        <begin position="159"/>
        <end position="179"/>
    </location>
</feature>
<feature type="domain" description="GGDEF" evidence="2">
    <location>
        <begin position="224"/>
        <end position="355"/>
    </location>
</feature>
<dbReference type="NCBIfam" id="TIGR00254">
    <property type="entry name" value="GGDEF"/>
    <property type="match status" value="1"/>
</dbReference>
<name>A0ABS2KYH3_9NOCA</name>
<dbReference type="InterPro" id="IPR029787">
    <property type="entry name" value="Nucleotide_cyclase"/>
</dbReference>
<keyword evidence="1" id="KW-0472">Membrane</keyword>
<dbReference type="CDD" id="cd01949">
    <property type="entry name" value="GGDEF"/>
    <property type="match status" value="1"/>
</dbReference>
<feature type="transmembrane region" description="Helical" evidence="1">
    <location>
        <begin position="32"/>
        <end position="53"/>
    </location>
</feature>
<accession>A0ABS2KYH3</accession>
<feature type="transmembrane region" description="Helical" evidence="1">
    <location>
        <begin position="87"/>
        <end position="106"/>
    </location>
</feature>
<dbReference type="SUPFAM" id="SSF55073">
    <property type="entry name" value="Nucleotide cyclase"/>
    <property type="match status" value="1"/>
</dbReference>
<proteinExistence type="predicted"/>
<dbReference type="RefSeq" id="WP_204869660.1">
    <property type="nucleotide sequence ID" value="NZ_JAFBBK010000001.1"/>
</dbReference>
<organism evidence="3 4">
    <name type="scientific">Rhodococcoides corynebacterioides</name>
    <dbReference type="NCBI Taxonomy" id="53972"/>
    <lineage>
        <taxon>Bacteria</taxon>
        <taxon>Bacillati</taxon>
        <taxon>Actinomycetota</taxon>
        <taxon>Actinomycetes</taxon>
        <taxon>Mycobacteriales</taxon>
        <taxon>Nocardiaceae</taxon>
        <taxon>Rhodococcoides</taxon>
    </lineage>
</organism>
<gene>
    <name evidence="3" type="ORF">JOE42_003712</name>
</gene>
<dbReference type="Proteomes" id="UP000703038">
    <property type="component" value="Unassembled WGS sequence"/>
</dbReference>
<keyword evidence="4" id="KW-1185">Reference proteome</keyword>
<dbReference type="InterPro" id="IPR050469">
    <property type="entry name" value="Diguanylate_Cyclase"/>
</dbReference>
<dbReference type="Gene3D" id="3.30.70.270">
    <property type="match status" value="1"/>
</dbReference>
<evidence type="ECO:0000256" key="1">
    <source>
        <dbReference type="SAM" id="Phobius"/>
    </source>
</evidence>
<dbReference type="PANTHER" id="PTHR45138:SF9">
    <property type="entry name" value="DIGUANYLATE CYCLASE DGCM-RELATED"/>
    <property type="match status" value="1"/>
</dbReference>
<evidence type="ECO:0000259" key="2">
    <source>
        <dbReference type="PROSITE" id="PS50887"/>
    </source>
</evidence>
<protein>
    <submittedName>
        <fullName evidence="3">Diguanylate cyclase (GGDEF)-like protein</fullName>
    </submittedName>
</protein>
<dbReference type="Pfam" id="PF00990">
    <property type="entry name" value="GGDEF"/>
    <property type="match status" value="1"/>
</dbReference>
<sequence>MTVTTGDEARMGRRGGRQLTAAGNYFDTRSKAVMASASGALPLLVIAILQPTFLRPGTLPLLAFIVAFTVVTVGITLRAGRLSDRQFTVLGSGGMVGVAISAYLIADPSGSRAVTAMLAVVPAIAASGSPPKVTISLTGAAVVMATALSINGSEGAVRFVAAGAAITTVVVPAVLIATMRSSLESVTARLETLANTDPLTGLLNRRGMLPRVSVMLAEASENSDAIVVSLVDVDHFKSVNDTRGHAAGDVVLTTVAEAIAACVPEDAVVARLGGEEFLVLGLSKSVSGLEEKVLESVRSACDVTVSIGVAQANVVFDDRGGNDVEATLDRLTYAADRALYAAKTAGRDRVAFAMEDVVRWSPTLTPVQRRDKTEPLR</sequence>